<evidence type="ECO:0000256" key="2">
    <source>
        <dbReference type="PROSITE-ProRule" id="PRU00124"/>
    </source>
</evidence>
<evidence type="ECO:0000313" key="6">
    <source>
        <dbReference type="Proteomes" id="UP000545435"/>
    </source>
</evidence>
<dbReference type="SMART" id="SM00192">
    <property type="entry name" value="LDLa"/>
    <property type="match status" value="1"/>
</dbReference>
<feature type="non-terminal residue" evidence="5">
    <location>
        <position position="122"/>
    </location>
</feature>
<organism evidence="5 6">
    <name type="scientific">Rostratula benghalensis</name>
    <name type="common">greater painted-snipe</name>
    <dbReference type="NCBI Taxonomy" id="118793"/>
    <lineage>
        <taxon>Eukaryota</taxon>
        <taxon>Metazoa</taxon>
        <taxon>Chordata</taxon>
        <taxon>Craniata</taxon>
        <taxon>Vertebrata</taxon>
        <taxon>Euteleostomi</taxon>
        <taxon>Archelosauria</taxon>
        <taxon>Archosauria</taxon>
        <taxon>Dinosauria</taxon>
        <taxon>Saurischia</taxon>
        <taxon>Theropoda</taxon>
        <taxon>Coelurosauria</taxon>
        <taxon>Aves</taxon>
        <taxon>Neognathae</taxon>
        <taxon>Neoaves</taxon>
        <taxon>Charadriiformes</taxon>
        <taxon>Rostratulidae</taxon>
        <taxon>Rostratula</taxon>
    </lineage>
</organism>
<gene>
    <name evidence="5" type="primary">Rsvr</name>
    <name evidence="5" type="ORF">ROSBEN_R06404</name>
</gene>
<protein>
    <submittedName>
        <fullName evidence="5">RSVR protein</fullName>
    </submittedName>
</protein>
<accession>A0A7L0DBI8</accession>
<feature type="non-terminal residue" evidence="5">
    <location>
        <position position="1"/>
    </location>
</feature>
<dbReference type="PROSITE" id="PS50068">
    <property type="entry name" value="LDLRA_2"/>
    <property type="match status" value="1"/>
</dbReference>
<feature type="transmembrane region" description="Helical" evidence="4">
    <location>
        <begin position="75"/>
        <end position="96"/>
    </location>
</feature>
<evidence type="ECO:0000256" key="3">
    <source>
        <dbReference type="SAM" id="MobiDB-lite"/>
    </source>
</evidence>
<feature type="compositionally biased region" description="Low complexity" evidence="3">
    <location>
        <begin position="50"/>
        <end position="63"/>
    </location>
</feature>
<feature type="region of interest" description="Disordered" evidence="3">
    <location>
        <begin position="23"/>
        <end position="66"/>
    </location>
</feature>
<dbReference type="Proteomes" id="UP000545435">
    <property type="component" value="Unassembled WGS sequence"/>
</dbReference>
<sequence length="122" mass="12848">GRFQCRPGDRCFPEEWRCDGHPDCQGEEDERGCGTATPDSAWVTAPRSSEVPPAGGAEPGAGVQSRSSECSSACALFSLVLLSILVAMGSVAVWGLSKAKGRSDIFSLEGASRDQLMPDKSQ</sequence>
<keyword evidence="4" id="KW-0812">Transmembrane</keyword>
<dbReference type="CDD" id="cd00112">
    <property type="entry name" value="LDLa"/>
    <property type="match status" value="1"/>
</dbReference>
<keyword evidence="4" id="KW-1133">Transmembrane helix</keyword>
<evidence type="ECO:0000256" key="1">
    <source>
        <dbReference type="ARBA" id="ARBA00023157"/>
    </source>
</evidence>
<keyword evidence="6" id="KW-1185">Reference proteome</keyword>
<dbReference type="InterPro" id="IPR002172">
    <property type="entry name" value="LDrepeatLR_classA_rpt"/>
</dbReference>
<dbReference type="Gene3D" id="4.10.400.10">
    <property type="entry name" value="Low-density Lipoprotein Receptor"/>
    <property type="match status" value="1"/>
</dbReference>
<evidence type="ECO:0000313" key="5">
    <source>
        <dbReference type="EMBL" id="NXJ69063.1"/>
    </source>
</evidence>
<dbReference type="AlphaFoldDB" id="A0A7L0DBI8"/>
<name>A0A7L0DBI8_9CHAR</name>
<dbReference type="EMBL" id="VXAI01000307">
    <property type="protein sequence ID" value="NXJ69063.1"/>
    <property type="molecule type" value="Genomic_DNA"/>
</dbReference>
<dbReference type="SUPFAM" id="SSF57424">
    <property type="entry name" value="LDL receptor-like module"/>
    <property type="match status" value="1"/>
</dbReference>
<dbReference type="Pfam" id="PF00057">
    <property type="entry name" value="Ldl_recept_a"/>
    <property type="match status" value="1"/>
</dbReference>
<proteinExistence type="predicted"/>
<keyword evidence="1 2" id="KW-1015">Disulfide bond</keyword>
<keyword evidence="4" id="KW-0472">Membrane</keyword>
<dbReference type="InterPro" id="IPR036055">
    <property type="entry name" value="LDL_receptor-like_sf"/>
</dbReference>
<comment type="caution">
    <text evidence="5">The sequence shown here is derived from an EMBL/GenBank/DDBJ whole genome shotgun (WGS) entry which is preliminary data.</text>
</comment>
<reference evidence="5 6" key="1">
    <citation type="submission" date="2019-09" db="EMBL/GenBank/DDBJ databases">
        <title>Bird 10,000 Genomes (B10K) Project - Family phase.</title>
        <authorList>
            <person name="Zhang G."/>
        </authorList>
    </citation>
    <scope>NUCLEOTIDE SEQUENCE [LARGE SCALE GENOMIC DNA]</scope>
    <source>
        <strain evidence="5">B10K-DU-006-20</strain>
        <tissue evidence="5">Mixed tissue sample</tissue>
    </source>
</reference>
<evidence type="ECO:0000256" key="4">
    <source>
        <dbReference type="SAM" id="Phobius"/>
    </source>
</evidence>
<feature type="disulfide bond" evidence="2">
    <location>
        <begin position="18"/>
        <end position="33"/>
    </location>
</feature>
<comment type="caution">
    <text evidence="2">Lacks conserved residue(s) required for the propagation of feature annotation.</text>
</comment>